<dbReference type="Pfam" id="PF01814">
    <property type="entry name" value="Hemerythrin"/>
    <property type="match status" value="1"/>
</dbReference>
<organism evidence="4 5">
    <name type="scientific">Planomonospora venezuelensis</name>
    <dbReference type="NCBI Taxonomy" id="1999"/>
    <lineage>
        <taxon>Bacteria</taxon>
        <taxon>Bacillati</taxon>
        <taxon>Actinomycetota</taxon>
        <taxon>Actinomycetes</taxon>
        <taxon>Streptosporangiales</taxon>
        <taxon>Streptosporangiaceae</taxon>
        <taxon>Planomonospora</taxon>
    </lineage>
</organism>
<dbReference type="InterPro" id="IPR012312">
    <property type="entry name" value="Hemerythrin-like"/>
</dbReference>
<dbReference type="Proteomes" id="UP000562352">
    <property type="component" value="Unassembled WGS sequence"/>
</dbReference>
<comment type="caution">
    <text evidence="4">The sequence shown here is derived from an EMBL/GenBank/DDBJ whole genome shotgun (WGS) entry which is preliminary data.</text>
</comment>
<gene>
    <name evidence="4" type="ORF">FHS22_006852</name>
</gene>
<sequence>MTVQTTPQDAVLARIRAHHDRLGRTVADHTVTIARSIDKLVSPSARQAVLAAFCAEEVLPHAAAEEETLYRVADALPATRLLAQAMRDEHTLLRERAGELERAGTWGEIVAAAAALDALFQSHLDKENALLLPALADAGVDLSALLEGMHEILGEPAGPQGCGCGGCGCGARELAAGGTTEGTAGDTTGDTTGDTAGNGAGGPEPVAGELDVRRMVPARRHAQIFAAFGGLPAGTAFVLVNDHDPKPLYYQFAAEHPGAFTWEYAESGPQVWRVRIGRP</sequence>
<feature type="region of interest" description="Disordered" evidence="1">
    <location>
        <begin position="178"/>
        <end position="207"/>
    </location>
</feature>
<feature type="domain" description="Hemerythrin-like" evidence="2">
    <location>
        <begin position="13"/>
        <end position="135"/>
    </location>
</feature>
<evidence type="ECO:0000259" key="2">
    <source>
        <dbReference type="Pfam" id="PF01814"/>
    </source>
</evidence>
<dbReference type="InterPro" id="IPR018720">
    <property type="entry name" value="DUF2249"/>
</dbReference>
<name>A0A841DHH2_PLAVE</name>
<keyword evidence="5" id="KW-1185">Reference proteome</keyword>
<protein>
    <submittedName>
        <fullName evidence="4">Uncharacterized protein (DUF2249 family)</fullName>
    </submittedName>
</protein>
<evidence type="ECO:0000313" key="4">
    <source>
        <dbReference type="EMBL" id="MBB5967545.1"/>
    </source>
</evidence>
<dbReference type="Pfam" id="PF10006">
    <property type="entry name" value="DUF2249"/>
    <property type="match status" value="1"/>
</dbReference>
<dbReference type="EMBL" id="JACHJJ010000034">
    <property type="protein sequence ID" value="MBB5967545.1"/>
    <property type="molecule type" value="Genomic_DNA"/>
</dbReference>
<feature type="domain" description="DUF2249" evidence="3">
    <location>
        <begin position="209"/>
        <end position="278"/>
    </location>
</feature>
<evidence type="ECO:0000313" key="5">
    <source>
        <dbReference type="Proteomes" id="UP000562352"/>
    </source>
</evidence>
<feature type="compositionally biased region" description="Low complexity" evidence="1">
    <location>
        <begin position="178"/>
        <end position="195"/>
    </location>
</feature>
<accession>A0A841DHH2</accession>
<dbReference type="Gene3D" id="1.20.120.520">
    <property type="entry name" value="nmb1532 protein domain like"/>
    <property type="match status" value="1"/>
</dbReference>
<dbReference type="AlphaFoldDB" id="A0A841DHH2"/>
<proteinExistence type="predicted"/>
<evidence type="ECO:0000259" key="3">
    <source>
        <dbReference type="Pfam" id="PF10006"/>
    </source>
</evidence>
<evidence type="ECO:0000256" key="1">
    <source>
        <dbReference type="SAM" id="MobiDB-lite"/>
    </source>
</evidence>
<dbReference type="RefSeq" id="WP_184948261.1">
    <property type="nucleotide sequence ID" value="NZ_BAAAWZ010000001.1"/>
</dbReference>
<reference evidence="4 5" key="1">
    <citation type="submission" date="2020-08" db="EMBL/GenBank/DDBJ databases">
        <title>Genomic Encyclopedia of Type Strains, Phase III (KMG-III): the genomes of soil and plant-associated and newly described type strains.</title>
        <authorList>
            <person name="Whitman W."/>
        </authorList>
    </citation>
    <scope>NUCLEOTIDE SEQUENCE [LARGE SCALE GENOMIC DNA]</scope>
    <source>
        <strain evidence="4 5">CECT 3303</strain>
    </source>
</reference>